<accession>A0A8H4AUB8</accession>
<reference evidence="4 5" key="1">
    <citation type="journal article" date="2019" name="Environ. Microbiol.">
        <title>At the nexus of three kingdoms: the genome of the mycorrhizal fungus Gigaspora margarita provides insights into plant, endobacterial and fungal interactions.</title>
        <authorList>
            <person name="Venice F."/>
            <person name="Ghignone S."/>
            <person name="Salvioli di Fossalunga A."/>
            <person name="Amselem J."/>
            <person name="Novero M."/>
            <person name="Xianan X."/>
            <person name="Sedzielewska Toro K."/>
            <person name="Morin E."/>
            <person name="Lipzen A."/>
            <person name="Grigoriev I.V."/>
            <person name="Henrissat B."/>
            <person name="Martin F.M."/>
            <person name="Bonfante P."/>
        </authorList>
    </citation>
    <scope>NUCLEOTIDE SEQUENCE [LARGE SCALE GENOMIC DNA]</scope>
    <source>
        <strain evidence="4 5">BEG34</strain>
    </source>
</reference>
<proteinExistence type="predicted"/>
<dbReference type="AlphaFoldDB" id="A0A8H4AUB8"/>
<keyword evidence="3" id="KW-0732">Signal</keyword>
<protein>
    <submittedName>
        <fullName evidence="4">GTP-binding protein Obg</fullName>
    </submittedName>
</protein>
<feature type="region of interest" description="Disordered" evidence="1">
    <location>
        <begin position="328"/>
        <end position="404"/>
    </location>
</feature>
<feature type="compositionally biased region" description="Polar residues" evidence="1">
    <location>
        <begin position="450"/>
        <end position="466"/>
    </location>
</feature>
<comment type="caution">
    <text evidence="4">The sequence shown here is derived from an EMBL/GenBank/DDBJ whole genome shotgun (WGS) entry which is preliminary data.</text>
</comment>
<feature type="transmembrane region" description="Helical" evidence="2">
    <location>
        <begin position="175"/>
        <end position="196"/>
    </location>
</feature>
<feature type="compositionally biased region" description="Polar residues" evidence="1">
    <location>
        <begin position="255"/>
        <end position="312"/>
    </location>
</feature>
<dbReference type="OrthoDB" id="2410735at2759"/>
<keyword evidence="2" id="KW-0812">Transmembrane</keyword>
<feature type="chain" id="PRO_5034930688" evidence="3">
    <location>
        <begin position="33"/>
        <end position="475"/>
    </location>
</feature>
<sequence>MNSSYIIIARMRWVLLTAWLIILITRMNAVDAQSPRCCFSLGYNDTRSPHSYRVSVNASHVDSRKHNNEYVVMISYPAGYIVQDDPSSPYSYVSCIRKNAINFTYQCDSKDKLTFYVEMTMAILQFPANNTLSATVYIFGDQCNQQDDCPDLAALAAISNDDKVSLGPLGNWSKVGVALFGCALAFLLLIVCFVIIRRNSIATNNTKYSNYQLDVHEDPPNENSPSNNENDDNNITQMPLKDNSTNLGERPSYRNLHSSTIEKSSSNNELNNINRSESQRISNIKRSESQRTTNNNEINYINRSQSQRTTNNNEINYINRSESQRIANIKRSQSQRTTNNNEMNNINRSESQRTTNNNEINNINRSESQRKIHHNEINYIINRSESQQTTNNNEINNINRSESQRKIHHNEINYIINRSESQQTTNNNEINNINRSKSQRIANIKRSESQRTTNITRSESQRTANSRIKPPDFNV</sequence>
<keyword evidence="5" id="KW-1185">Reference proteome</keyword>
<dbReference type="EMBL" id="WTPW01000220">
    <property type="protein sequence ID" value="KAF0533389.1"/>
    <property type="molecule type" value="Genomic_DNA"/>
</dbReference>
<evidence type="ECO:0000256" key="1">
    <source>
        <dbReference type="SAM" id="MobiDB-lite"/>
    </source>
</evidence>
<feature type="compositionally biased region" description="Low complexity" evidence="1">
    <location>
        <begin position="385"/>
        <end position="401"/>
    </location>
</feature>
<feature type="region of interest" description="Disordered" evidence="1">
    <location>
        <begin position="418"/>
        <end position="475"/>
    </location>
</feature>
<organism evidence="4 5">
    <name type="scientific">Gigaspora margarita</name>
    <dbReference type="NCBI Taxonomy" id="4874"/>
    <lineage>
        <taxon>Eukaryota</taxon>
        <taxon>Fungi</taxon>
        <taxon>Fungi incertae sedis</taxon>
        <taxon>Mucoromycota</taxon>
        <taxon>Glomeromycotina</taxon>
        <taxon>Glomeromycetes</taxon>
        <taxon>Diversisporales</taxon>
        <taxon>Gigasporaceae</taxon>
        <taxon>Gigaspora</taxon>
    </lineage>
</organism>
<feature type="signal peptide" evidence="3">
    <location>
        <begin position="1"/>
        <end position="32"/>
    </location>
</feature>
<gene>
    <name evidence="4" type="ORF">F8M41_010526</name>
</gene>
<evidence type="ECO:0000256" key="3">
    <source>
        <dbReference type="SAM" id="SignalP"/>
    </source>
</evidence>
<evidence type="ECO:0000256" key="2">
    <source>
        <dbReference type="SAM" id="Phobius"/>
    </source>
</evidence>
<keyword evidence="2" id="KW-0472">Membrane</keyword>
<evidence type="ECO:0000313" key="5">
    <source>
        <dbReference type="Proteomes" id="UP000439903"/>
    </source>
</evidence>
<feature type="compositionally biased region" description="Low complexity" evidence="1">
    <location>
        <begin position="339"/>
        <end position="366"/>
    </location>
</feature>
<name>A0A8H4AUB8_GIGMA</name>
<evidence type="ECO:0000313" key="4">
    <source>
        <dbReference type="EMBL" id="KAF0533389.1"/>
    </source>
</evidence>
<feature type="compositionally biased region" description="Basic and acidic residues" evidence="1">
    <location>
        <begin position="367"/>
        <end position="376"/>
    </location>
</feature>
<feature type="compositionally biased region" description="Polar residues" evidence="1">
    <location>
        <begin position="328"/>
        <end position="338"/>
    </location>
</feature>
<feature type="region of interest" description="Disordered" evidence="1">
    <location>
        <begin position="212"/>
        <end position="312"/>
    </location>
</feature>
<keyword evidence="2" id="KW-1133">Transmembrane helix</keyword>
<dbReference type="Proteomes" id="UP000439903">
    <property type="component" value="Unassembled WGS sequence"/>
</dbReference>